<evidence type="ECO:0000313" key="1">
    <source>
        <dbReference type="EMBL" id="PMS14329.1"/>
    </source>
</evidence>
<evidence type="ECO:0000313" key="2">
    <source>
        <dbReference type="Proteomes" id="UP000235616"/>
    </source>
</evidence>
<dbReference type="EMBL" id="PNYA01000053">
    <property type="protein sequence ID" value="PMS14329.1"/>
    <property type="molecule type" value="Genomic_DNA"/>
</dbReference>
<dbReference type="AlphaFoldDB" id="A0A2N7VB16"/>
<proteinExistence type="predicted"/>
<sequence length="78" mass="9023">MTTERNKRARFVELGEARVRKASQMLRLIGNLSNTSNYEYSQEDAQKILSALDNEMKLLRTKFQAALSRRAKDDFKLG</sequence>
<gene>
    <name evidence="1" type="ORF">C0Z18_32135</name>
</gene>
<protein>
    <submittedName>
        <fullName evidence="1">Uncharacterized protein</fullName>
    </submittedName>
</protein>
<accession>A0A2N7VB16</accession>
<comment type="caution">
    <text evidence="1">The sequence shown here is derived from an EMBL/GenBank/DDBJ whole genome shotgun (WGS) entry which is preliminary data.</text>
</comment>
<dbReference type="RefSeq" id="WP_102649501.1">
    <property type="nucleotide sequence ID" value="NZ_PNYA01000053.1"/>
</dbReference>
<organism evidence="1 2">
    <name type="scientific">Trinickia dabaoshanensis</name>
    <dbReference type="NCBI Taxonomy" id="564714"/>
    <lineage>
        <taxon>Bacteria</taxon>
        <taxon>Pseudomonadati</taxon>
        <taxon>Pseudomonadota</taxon>
        <taxon>Betaproteobacteria</taxon>
        <taxon>Burkholderiales</taxon>
        <taxon>Burkholderiaceae</taxon>
        <taxon>Trinickia</taxon>
    </lineage>
</organism>
<keyword evidence="2" id="KW-1185">Reference proteome</keyword>
<reference evidence="1 2" key="1">
    <citation type="submission" date="2018-01" db="EMBL/GenBank/DDBJ databases">
        <title>Whole genome analyses suggest that Burkholderia sensu lato contains two further novel genera in the rhizoxinica-symbiotica group Mycetohabitans gen. nov., and Trinickia gen. nov.: implications for the evolution of diazotrophy and nodulation in the Burkholderiaceae.</title>
        <authorList>
            <person name="Estrada-de los Santos P."/>
            <person name="Palmer M."/>
            <person name="Chavez-Ramirez B."/>
            <person name="Beukes C."/>
            <person name="Steenkamp E.T."/>
            <person name="Hirsch A.M."/>
            <person name="Manyaka P."/>
            <person name="Maluk M."/>
            <person name="Lafos M."/>
            <person name="Crook M."/>
            <person name="Gross E."/>
            <person name="Simon M.F."/>
            <person name="Bueno dos Reis Junior F."/>
            <person name="Poole P.S."/>
            <person name="Venter S.N."/>
            <person name="James E.K."/>
        </authorList>
    </citation>
    <scope>NUCLEOTIDE SEQUENCE [LARGE SCALE GENOMIC DNA]</scope>
    <source>
        <strain evidence="1 2">GIMN1.004</strain>
    </source>
</reference>
<dbReference type="OrthoDB" id="8100530at2"/>
<name>A0A2N7VB16_9BURK</name>
<dbReference type="Proteomes" id="UP000235616">
    <property type="component" value="Unassembled WGS sequence"/>
</dbReference>